<dbReference type="AlphaFoldDB" id="A0AAD7EXT0"/>
<dbReference type="EMBL" id="JARIHO010000011">
    <property type="protein sequence ID" value="KAJ7353489.1"/>
    <property type="molecule type" value="Genomic_DNA"/>
</dbReference>
<sequence length="138" mass="15884">GGDWLTLVDVWWVLEKSWAFTKFGKFFFLTKSHPTANRPKAVGAWVKNARNSIPAIGTAEAMDREWWKWWTAINPGWRLRDRELQQEGDGSLDALKCPGQNGFLNVIACLKWWYLAMGTPSESWKRAVADVQWVIGKM</sequence>
<keyword evidence="2" id="KW-1185">Reference proteome</keyword>
<feature type="non-terminal residue" evidence="1">
    <location>
        <position position="138"/>
    </location>
</feature>
<gene>
    <name evidence="1" type="ORF">DFH08DRAFT_665144</name>
</gene>
<evidence type="ECO:0000313" key="1">
    <source>
        <dbReference type="EMBL" id="KAJ7353489.1"/>
    </source>
</evidence>
<accession>A0AAD7EXT0</accession>
<comment type="caution">
    <text evidence="1">The sequence shown here is derived from an EMBL/GenBank/DDBJ whole genome shotgun (WGS) entry which is preliminary data.</text>
</comment>
<name>A0AAD7EXT0_9AGAR</name>
<reference evidence="1" key="1">
    <citation type="submission" date="2023-03" db="EMBL/GenBank/DDBJ databases">
        <title>Massive genome expansion in bonnet fungi (Mycena s.s.) driven by repeated elements and novel gene families across ecological guilds.</title>
        <authorList>
            <consortium name="Lawrence Berkeley National Laboratory"/>
            <person name="Harder C.B."/>
            <person name="Miyauchi S."/>
            <person name="Viragh M."/>
            <person name="Kuo A."/>
            <person name="Thoen E."/>
            <person name="Andreopoulos B."/>
            <person name="Lu D."/>
            <person name="Skrede I."/>
            <person name="Drula E."/>
            <person name="Henrissat B."/>
            <person name="Morin E."/>
            <person name="Kohler A."/>
            <person name="Barry K."/>
            <person name="LaButti K."/>
            <person name="Morin E."/>
            <person name="Salamov A."/>
            <person name="Lipzen A."/>
            <person name="Mereny Z."/>
            <person name="Hegedus B."/>
            <person name="Baldrian P."/>
            <person name="Stursova M."/>
            <person name="Weitz H."/>
            <person name="Taylor A."/>
            <person name="Grigoriev I.V."/>
            <person name="Nagy L.G."/>
            <person name="Martin F."/>
            <person name="Kauserud H."/>
        </authorList>
    </citation>
    <scope>NUCLEOTIDE SEQUENCE</scope>
    <source>
        <strain evidence="1">CBHHK002</strain>
    </source>
</reference>
<proteinExistence type="predicted"/>
<organism evidence="1 2">
    <name type="scientific">Mycena albidolilacea</name>
    <dbReference type="NCBI Taxonomy" id="1033008"/>
    <lineage>
        <taxon>Eukaryota</taxon>
        <taxon>Fungi</taxon>
        <taxon>Dikarya</taxon>
        <taxon>Basidiomycota</taxon>
        <taxon>Agaricomycotina</taxon>
        <taxon>Agaricomycetes</taxon>
        <taxon>Agaricomycetidae</taxon>
        <taxon>Agaricales</taxon>
        <taxon>Marasmiineae</taxon>
        <taxon>Mycenaceae</taxon>
        <taxon>Mycena</taxon>
    </lineage>
</organism>
<dbReference type="Proteomes" id="UP001218218">
    <property type="component" value="Unassembled WGS sequence"/>
</dbReference>
<evidence type="ECO:0000313" key="2">
    <source>
        <dbReference type="Proteomes" id="UP001218218"/>
    </source>
</evidence>
<protein>
    <submittedName>
        <fullName evidence="1">Uncharacterized protein</fullName>
    </submittedName>
</protein>
<feature type="non-terminal residue" evidence="1">
    <location>
        <position position="1"/>
    </location>
</feature>